<dbReference type="AlphaFoldDB" id="A0A365HDB9"/>
<name>A0A365HDB9_9ACTN</name>
<protein>
    <submittedName>
        <fullName evidence="1">Uncharacterized protein</fullName>
    </submittedName>
</protein>
<proteinExistence type="predicted"/>
<dbReference type="EMBL" id="QLYX01000001">
    <property type="protein sequence ID" value="RAY17124.1"/>
    <property type="molecule type" value="Genomic_DNA"/>
</dbReference>
<organism evidence="1 2">
    <name type="scientific">Actinomadura craniellae</name>
    <dbReference type="NCBI Taxonomy" id="2231787"/>
    <lineage>
        <taxon>Bacteria</taxon>
        <taxon>Bacillati</taxon>
        <taxon>Actinomycetota</taxon>
        <taxon>Actinomycetes</taxon>
        <taxon>Streptosporangiales</taxon>
        <taxon>Thermomonosporaceae</taxon>
        <taxon>Actinomadura</taxon>
    </lineage>
</organism>
<gene>
    <name evidence="1" type="ORF">DPM19_02905</name>
</gene>
<reference evidence="1 2" key="1">
    <citation type="submission" date="2018-06" db="EMBL/GenBank/DDBJ databases">
        <title>Actinomadura craniellae sp. nov. isolated from marine sponge Craniella sp.</title>
        <authorList>
            <person name="Li L."/>
            <person name="Xu Q.H."/>
            <person name="Lin H.W."/>
            <person name="Lu Y.H."/>
        </authorList>
    </citation>
    <scope>NUCLEOTIDE SEQUENCE [LARGE SCALE GENOMIC DNA]</scope>
    <source>
        <strain evidence="1 2">LHW63021</strain>
    </source>
</reference>
<sequence length="200" mass="21501">MVTGRDPATALPPALSGQAATFPFMTAPDDLLRRIETEPALADLLNWPGDFDVTRRDPVEELRLPTGMPLHPIAGCAAGGTYFLCGEPGTRRPVLYADSEGQASLIGEDLTEAITLIAAFPYWQDLGLGFPVEELEADMLDDQPDFDESRDRLLSALGLTPPPAADALARLRAAAERTAPDFVPASVEHGLPYGLLFSRD</sequence>
<dbReference type="Proteomes" id="UP000251891">
    <property type="component" value="Unassembled WGS sequence"/>
</dbReference>
<accession>A0A365HDB9</accession>
<evidence type="ECO:0000313" key="1">
    <source>
        <dbReference type="EMBL" id="RAY17124.1"/>
    </source>
</evidence>
<keyword evidence="2" id="KW-1185">Reference proteome</keyword>
<evidence type="ECO:0000313" key="2">
    <source>
        <dbReference type="Proteomes" id="UP000251891"/>
    </source>
</evidence>
<comment type="caution">
    <text evidence="1">The sequence shown here is derived from an EMBL/GenBank/DDBJ whole genome shotgun (WGS) entry which is preliminary data.</text>
</comment>